<organism evidence="2">
    <name type="scientific">Lepeophtheirus salmonis</name>
    <name type="common">Salmon louse</name>
    <name type="synonym">Caligus salmonis</name>
    <dbReference type="NCBI Taxonomy" id="72036"/>
    <lineage>
        <taxon>Eukaryota</taxon>
        <taxon>Metazoa</taxon>
        <taxon>Ecdysozoa</taxon>
        <taxon>Arthropoda</taxon>
        <taxon>Crustacea</taxon>
        <taxon>Multicrustacea</taxon>
        <taxon>Hexanauplia</taxon>
        <taxon>Copepoda</taxon>
        <taxon>Siphonostomatoida</taxon>
        <taxon>Caligidae</taxon>
        <taxon>Lepeophtheirus</taxon>
    </lineage>
</organism>
<feature type="non-terminal residue" evidence="2">
    <location>
        <position position="1"/>
    </location>
</feature>
<evidence type="ECO:0000313" key="2">
    <source>
        <dbReference type="EMBL" id="CDW28083.1"/>
    </source>
</evidence>
<feature type="transmembrane region" description="Helical" evidence="1">
    <location>
        <begin position="12"/>
        <end position="30"/>
    </location>
</feature>
<proteinExistence type="predicted"/>
<dbReference type="EMBL" id="HACA01010722">
    <property type="protein sequence ID" value="CDW28083.1"/>
    <property type="molecule type" value="Transcribed_RNA"/>
</dbReference>
<dbReference type="AlphaFoldDB" id="A0A0K2TPX0"/>
<keyword evidence="1" id="KW-0472">Membrane</keyword>
<reference evidence="2" key="1">
    <citation type="submission" date="2014-05" db="EMBL/GenBank/DDBJ databases">
        <authorList>
            <person name="Chronopoulou M."/>
        </authorList>
    </citation>
    <scope>NUCLEOTIDE SEQUENCE</scope>
    <source>
        <tissue evidence="2">Whole organism</tissue>
    </source>
</reference>
<name>A0A0K2TPX0_LEPSM</name>
<keyword evidence="1" id="KW-0812">Transmembrane</keyword>
<protein>
    <submittedName>
        <fullName evidence="2">Uncharacterized protein</fullName>
    </submittedName>
</protein>
<accession>A0A0K2TPX0</accession>
<evidence type="ECO:0000256" key="1">
    <source>
        <dbReference type="SAM" id="Phobius"/>
    </source>
</evidence>
<sequence length="47" mass="5772">WIYYIWSLRTFSVSHSVFYLIILLFIEVIIPQSLDEYSIIPYKIWSD</sequence>
<keyword evidence="1" id="KW-1133">Transmembrane helix</keyword>